<organism evidence="1 2">
    <name type="scientific">Burkholderia ubonensis subsp. mesacidophila</name>
    <dbReference type="NCBI Taxonomy" id="265293"/>
    <lineage>
        <taxon>Bacteria</taxon>
        <taxon>Pseudomonadati</taxon>
        <taxon>Pseudomonadota</taxon>
        <taxon>Betaproteobacteria</taxon>
        <taxon>Burkholderiales</taxon>
        <taxon>Burkholderiaceae</taxon>
        <taxon>Burkholderia</taxon>
        <taxon>Burkholderia cepacia complex</taxon>
    </lineage>
</organism>
<accession>A0A2A4FLS7</accession>
<dbReference type="GeneID" id="69004814"/>
<dbReference type="RefSeq" id="WP_133117860.1">
    <property type="nucleotide sequence ID" value="NZ_CP020738.1"/>
</dbReference>
<gene>
    <name evidence="1" type="ORF">BZL54_01725</name>
</gene>
<evidence type="ECO:0000313" key="1">
    <source>
        <dbReference type="EMBL" id="PCE34311.1"/>
    </source>
</evidence>
<name>A0A2A4FLS7_9BURK</name>
<evidence type="ECO:0000313" key="2">
    <source>
        <dbReference type="Proteomes" id="UP000217994"/>
    </source>
</evidence>
<sequence>MSQTPFSPDRYRFLVAENLQNVHGCPSIVVDLLLDEYDDVVTACRESGVAAITPAKLLYAEWKVFRS</sequence>
<comment type="caution">
    <text evidence="1">The sequence shown here is derived from an EMBL/GenBank/DDBJ whole genome shotgun (WGS) entry which is preliminary data.</text>
</comment>
<dbReference type="Proteomes" id="UP000217994">
    <property type="component" value="Unassembled WGS sequence"/>
</dbReference>
<protein>
    <submittedName>
        <fullName evidence="1">Uncharacterized protein</fullName>
    </submittedName>
</protein>
<proteinExistence type="predicted"/>
<dbReference type="AlphaFoldDB" id="A0A2A4FLS7"/>
<reference evidence="1 2" key="1">
    <citation type="submission" date="2017-01" db="EMBL/GenBank/DDBJ databases">
        <title>Whole-Genome Shotgun Sequencing of Two beta-Proteobacterial Species in Search of the Bulgecin Biosynthetic Cluster.</title>
        <authorList>
            <person name="Horsman M.E."/>
            <person name="Marous D.R."/>
            <person name="Li R."/>
            <person name="Oliver R.A."/>
            <person name="Byun B."/>
            <person name="Emrich S.J."/>
            <person name="Boggess B."/>
            <person name="Townsend C.A."/>
            <person name="Mobashery S."/>
        </authorList>
    </citation>
    <scope>NUCLEOTIDE SEQUENCE [LARGE SCALE GENOMIC DNA]</scope>
    <source>
        <strain evidence="1 2">ATCC 31433</strain>
    </source>
</reference>
<dbReference type="EMBL" id="MTZU01000004">
    <property type="protein sequence ID" value="PCE34311.1"/>
    <property type="molecule type" value="Genomic_DNA"/>
</dbReference>